<feature type="transmembrane region" description="Helical" evidence="1">
    <location>
        <begin position="12"/>
        <end position="32"/>
    </location>
</feature>
<evidence type="ECO:0000256" key="1">
    <source>
        <dbReference type="SAM" id="Phobius"/>
    </source>
</evidence>
<evidence type="ECO:0008006" key="4">
    <source>
        <dbReference type="Google" id="ProtNLM"/>
    </source>
</evidence>
<dbReference type="EMBL" id="MHIU01000023">
    <property type="protein sequence ID" value="OGY57778.1"/>
    <property type="molecule type" value="Genomic_DNA"/>
</dbReference>
<keyword evidence="1" id="KW-1133">Transmembrane helix</keyword>
<dbReference type="AlphaFoldDB" id="A0A1G1YZF2"/>
<accession>A0A1G1YZF2</accession>
<comment type="caution">
    <text evidence="2">The sequence shown here is derived from an EMBL/GenBank/DDBJ whole genome shotgun (WGS) entry which is preliminary data.</text>
</comment>
<proteinExistence type="predicted"/>
<reference evidence="2 3" key="1">
    <citation type="journal article" date="2016" name="Nat. Commun.">
        <title>Thousands of microbial genomes shed light on interconnected biogeochemical processes in an aquifer system.</title>
        <authorList>
            <person name="Anantharaman K."/>
            <person name="Brown C.T."/>
            <person name="Hug L.A."/>
            <person name="Sharon I."/>
            <person name="Castelle C.J."/>
            <person name="Probst A.J."/>
            <person name="Thomas B.C."/>
            <person name="Singh A."/>
            <person name="Wilkins M.J."/>
            <person name="Karaoz U."/>
            <person name="Brodie E.L."/>
            <person name="Williams K.H."/>
            <person name="Hubbard S.S."/>
            <person name="Banfield J.F."/>
        </authorList>
    </citation>
    <scope>NUCLEOTIDE SEQUENCE [LARGE SCALE GENOMIC DNA]</scope>
</reference>
<name>A0A1G1YZF2_9BACT</name>
<sequence>MHIEWNKVTWYSKLLAVVLFVGTFFLGFYLGWLNGLSSLPINNTSMSAINGLVLLGPTCPVVKDPPEEQCADKPYKTNLALTTNDGARVIKEFSSDENGRFIVEAPPGEYSIRSAVASNIWPYCSSNETIKLEAGSSVETTVSCDTGIR</sequence>
<evidence type="ECO:0000313" key="2">
    <source>
        <dbReference type="EMBL" id="OGY57778.1"/>
    </source>
</evidence>
<dbReference type="Proteomes" id="UP000178651">
    <property type="component" value="Unassembled WGS sequence"/>
</dbReference>
<keyword evidence="1" id="KW-0812">Transmembrane</keyword>
<gene>
    <name evidence="2" type="ORF">A3D47_02490</name>
</gene>
<organism evidence="2 3">
    <name type="scientific">Candidatus Colwellbacteria bacterium RIFCSPHIGHO2_02_FULL_43_15</name>
    <dbReference type="NCBI Taxonomy" id="1797686"/>
    <lineage>
        <taxon>Bacteria</taxon>
        <taxon>Candidatus Colwelliibacteriota</taxon>
    </lineage>
</organism>
<keyword evidence="1" id="KW-0472">Membrane</keyword>
<evidence type="ECO:0000313" key="3">
    <source>
        <dbReference type="Proteomes" id="UP000178651"/>
    </source>
</evidence>
<protein>
    <recommendedName>
        <fullName evidence="4">SD-repeat containing protein B domain-containing protein</fullName>
    </recommendedName>
</protein>